<evidence type="ECO:0000256" key="2">
    <source>
        <dbReference type="ARBA" id="ARBA00023125"/>
    </source>
</evidence>
<organism evidence="5 6">
    <name type="scientific">Alistipes indistinctus YIT 12060</name>
    <dbReference type="NCBI Taxonomy" id="742725"/>
    <lineage>
        <taxon>Bacteria</taxon>
        <taxon>Pseudomonadati</taxon>
        <taxon>Bacteroidota</taxon>
        <taxon>Bacteroidia</taxon>
        <taxon>Bacteroidales</taxon>
        <taxon>Rikenellaceae</taxon>
        <taxon>Alistipes</taxon>
    </lineage>
</organism>
<dbReference type="InterPro" id="IPR050204">
    <property type="entry name" value="AraC_XylS_family_regulators"/>
</dbReference>
<dbReference type="SUPFAM" id="SSF46689">
    <property type="entry name" value="Homeodomain-like"/>
    <property type="match status" value="2"/>
</dbReference>
<dbReference type="STRING" id="742725.HMPREF9450_00849"/>
<evidence type="ECO:0000313" key="5">
    <source>
        <dbReference type="EMBL" id="EHB92645.1"/>
    </source>
</evidence>
<reference evidence="5 6" key="1">
    <citation type="submission" date="2011-08" db="EMBL/GenBank/DDBJ databases">
        <title>The Genome Sequence of Alistipes indistinctus YIT 12060.</title>
        <authorList>
            <consortium name="The Broad Institute Genome Sequencing Platform"/>
            <person name="Earl A."/>
            <person name="Ward D."/>
            <person name="Feldgarden M."/>
            <person name="Gevers D."/>
            <person name="Morotomi M."/>
            <person name="Young S.K."/>
            <person name="Zeng Q."/>
            <person name="Gargeya S."/>
            <person name="Fitzgerald M."/>
            <person name="Haas B."/>
            <person name="Abouelleil A."/>
            <person name="Alvarado L."/>
            <person name="Arachchi H.M."/>
            <person name="Berlin A."/>
            <person name="Brown A."/>
            <person name="Chapman S.B."/>
            <person name="Chen Z."/>
            <person name="Dunbar C."/>
            <person name="Freedman E."/>
            <person name="Gearin G."/>
            <person name="Gellesch M."/>
            <person name="Goldberg J."/>
            <person name="Griggs A."/>
            <person name="Gujja S."/>
            <person name="Heiman D."/>
            <person name="Howarth C."/>
            <person name="Larson L."/>
            <person name="Lui A."/>
            <person name="MacDonald P.J.P."/>
            <person name="Montmayeur A."/>
            <person name="Murphy C."/>
            <person name="Neiman D."/>
            <person name="Pearson M."/>
            <person name="Priest M."/>
            <person name="Roberts A."/>
            <person name="Saif S."/>
            <person name="Shea T."/>
            <person name="Shenoy N."/>
            <person name="Sisk P."/>
            <person name="Stolte C."/>
            <person name="Sykes S."/>
            <person name="Wortman J."/>
            <person name="Nusbaum C."/>
            <person name="Birren B."/>
        </authorList>
    </citation>
    <scope>NUCLEOTIDE SEQUENCE [LARGE SCALE GENOMIC DNA]</scope>
    <source>
        <strain evidence="5 6">YIT 12060</strain>
    </source>
</reference>
<dbReference type="InterPro" id="IPR009057">
    <property type="entry name" value="Homeodomain-like_sf"/>
</dbReference>
<dbReference type="Pfam" id="PF12833">
    <property type="entry name" value="HTH_18"/>
    <property type="match status" value="1"/>
</dbReference>
<sequence>MTEINTTIRPACETCRAGCQSNRRRFWVQVFQPGAQIDFDSESGHLLFIIGGEIEIVHAEGTDIGKQDEMVLLGYNREYRVMALTQVKLFVINFTTHYHVCDDIQAENVWKSIRSVKYQFNTLEMKPAMRRFAESVMYYLEQGACCNHLYDAKAIEISVIYRLFYPAEELARFFYPVLYKDLAFDTLVRRNYEHAKTVQELANLCGYSLPNFKKLFTKHFDVPPYRWMLQQKSAKIKNRLLDKTVPIKAIAAEFGFTDQSHLNAYCKQYFNATPLQIRNRYTDKSDQ</sequence>
<proteinExistence type="predicted"/>
<dbReference type="OrthoDB" id="1031098at2"/>
<keyword evidence="1" id="KW-0805">Transcription regulation</keyword>
<dbReference type="EMBL" id="ADLD01000009">
    <property type="protein sequence ID" value="EHB92645.1"/>
    <property type="molecule type" value="Genomic_DNA"/>
</dbReference>
<dbReference type="PANTHER" id="PTHR46796">
    <property type="entry name" value="HTH-TYPE TRANSCRIPTIONAL ACTIVATOR RHAS-RELATED"/>
    <property type="match status" value="1"/>
</dbReference>
<dbReference type="RefSeq" id="WP_009133655.1">
    <property type="nucleotide sequence ID" value="NZ_JH370371.1"/>
</dbReference>
<dbReference type="PROSITE" id="PS01124">
    <property type="entry name" value="HTH_ARAC_FAMILY_2"/>
    <property type="match status" value="1"/>
</dbReference>
<dbReference type="eggNOG" id="COG2207">
    <property type="taxonomic scope" value="Bacteria"/>
</dbReference>
<evidence type="ECO:0000256" key="1">
    <source>
        <dbReference type="ARBA" id="ARBA00023015"/>
    </source>
</evidence>
<dbReference type="HOGENOM" id="CLU_077934_0_0_10"/>
<dbReference type="Proteomes" id="UP000006008">
    <property type="component" value="Unassembled WGS sequence"/>
</dbReference>
<feature type="domain" description="HTH araC/xylS-type" evidence="4">
    <location>
        <begin position="182"/>
        <end position="280"/>
    </location>
</feature>
<evidence type="ECO:0000256" key="3">
    <source>
        <dbReference type="ARBA" id="ARBA00023163"/>
    </source>
</evidence>
<keyword evidence="6" id="KW-1185">Reference proteome</keyword>
<dbReference type="Gene3D" id="1.10.10.60">
    <property type="entry name" value="Homeodomain-like"/>
    <property type="match status" value="1"/>
</dbReference>
<dbReference type="GO" id="GO:0043565">
    <property type="term" value="F:sequence-specific DNA binding"/>
    <property type="evidence" value="ECO:0007669"/>
    <property type="project" value="InterPro"/>
</dbReference>
<dbReference type="AlphaFoldDB" id="G5H706"/>
<gene>
    <name evidence="5" type="ORF">HMPREF9450_00849</name>
</gene>
<keyword evidence="2" id="KW-0238">DNA-binding</keyword>
<name>G5H706_9BACT</name>
<dbReference type="PATRIC" id="fig|742725.3.peg.904"/>
<dbReference type="GO" id="GO:0003700">
    <property type="term" value="F:DNA-binding transcription factor activity"/>
    <property type="evidence" value="ECO:0007669"/>
    <property type="project" value="InterPro"/>
</dbReference>
<dbReference type="SMART" id="SM00342">
    <property type="entry name" value="HTH_ARAC"/>
    <property type="match status" value="1"/>
</dbReference>
<protein>
    <recommendedName>
        <fullName evidence="4">HTH araC/xylS-type domain-containing protein</fullName>
    </recommendedName>
</protein>
<evidence type="ECO:0000259" key="4">
    <source>
        <dbReference type="PROSITE" id="PS01124"/>
    </source>
</evidence>
<accession>G5H706</accession>
<dbReference type="InterPro" id="IPR018060">
    <property type="entry name" value="HTH_AraC"/>
</dbReference>
<comment type="caution">
    <text evidence="5">The sequence shown here is derived from an EMBL/GenBank/DDBJ whole genome shotgun (WGS) entry which is preliminary data.</text>
</comment>
<evidence type="ECO:0000313" key="6">
    <source>
        <dbReference type="Proteomes" id="UP000006008"/>
    </source>
</evidence>
<keyword evidence="3" id="KW-0804">Transcription</keyword>